<keyword evidence="8" id="KW-0100">Branched-chain amino acid biosynthesis</keyword>
<dbReference type="EMBL" id="SMKE01000886">
    <property type="protein sequence ID" value="TDB83827.1"/>
    <property type="molecule type" value="Genomic_DNA"/>
</dbReference>
<keyword evidence="4" id="KW-0432">Leucine biosynthesis</keyword>
<dbReference type="PROSITE" id="PS00816">
    <property type="entry name" value="AIPM_HOMOCIT_SYNTH_2"/>
    <property type="match status" value="1"/>
</dbReference>
<sequence length="330" mass="35550">SFTARLISKRLTTARFTTFCRAVKEDVAVAVDAAGTDRHEVQILATASDLHLTHKRRISRAEAVHEITETVRFARSLGVESVSIGLEDATRGAPELLRALITSSLDSGANAVVVADTSGCSTPQEFGDLISTVRGWAPPPVRLAVHCHDDLGLSLANSIAGLQAGADEVQTTLGGIGERAGNTALEQVVALLRYKGDQLGLYTDIDSAAMYEVYTLLRGVIGLDEVRNQPIFGQYAFGTAAGIHQHGVLRNPATYEFVEPAHVGRERSLIVARHSGRSVLHHLLGQLGAELTPEQTDTLYRRHILERPGGDCEDISVLRARLAEDLGLPR</sequence>
<dbReference type="InterPro" id="IPR002034">
    <property type="entry name" value="AIPM/Hcit_synth_CS"/>
</dbReference>
<evidence type="ECO:0000313" key="11">
    <source>
        <dbReference type="Proteomes" id="UP000295626"/>
    </source>
</evidence>
<evidence type="ECO:0000313" key="10">
    <source>
        <dbReference type="EMBL" id="TDB83827.1"/>
    </source>
</evidence>
<feature type="domain" description="Pyruvate carboxyltransferase" evidence="9">
    <location>
        <begin position="1"/>
        <end position="211"/>
    </location>
</feature>
<dbReference type="Proteomes" id="UP000295626">
    <property type="component" value="Unassembled WGS sequence"/>
</dbReference>
<dbReference type="Gene3D" id="1.10.238.260">
    <property type="match status" value="1"/>
</dbReference>
<evidence type="ECO:0000256" key="7">
    <source>
        <dbReference type="ARBA" id="ARBA00023211"/>
    </source>
</evidence>
<evidence type="ECO:0000256" key="3">
    <source>
        <dbReference type="ARBA" id="ARBA00012973"/>
    </source>
</evidence>
<comment type="similarity">
    <text evidence="2">Belongs to the alpha-IPM synthase/homocitrate synthase family. LeuA type 1 subfamily.</text>
</comment>
<keyword evidence="7" id="KW-0464">Manganese</keyword>
<dbReference type="Pfam" id="PF22617">
    <property type="entry name" value="HCS_D2"/>
    <property type="match status" value="1"/>
</dbReference>
<evidence type="ECO:0000256" key="6">
    <source>
        <dbReference type="ARBA" id="ARBA00022679"/>
    </source>
</evidence>
<evidence type="ECO:0000256" key="8">
    <source>
        <dbReference type="ARBA" id="ARBA00023304"/>
    </source>
</evidence>
<dbReference type="PANTHER" id="PTHR10277">
    <property type="entry name" value="HOMOCITRATE SYNTHASE-RELATED"/>
    <property type="match status" value="1"/>
</dbReference>
<evidence type="ECO:0000259" key="9">
    <source>
        <dbReference type="PROSITE" id="PS50991"/>
    </source>
</evidence>
<dbReference type="InterPro" id="IPR054691">
    <property type="entry name" value="LeuA/HCS_post-cat"/>
</dbReference>
<accession>A0ABY2DCM4</accession>
<evidence type="ECO:0000256" key="1">
    <source>
        <dbReference type="ARBA" id="ARBA00004689"/>
    </source>
</evidence>
<dbReference type="PROSITE" id="PS50991">
    <property type="entry name" value="PYR_CT"/>
    <property type="match status" value="1"/>
</dbReference>
<gene>
    <name evidence="10" type="ORF">E1091_17960</name>
</gene>
<dbReference type="InterPro" id="IPR050073">
    <property type="entry name" value="2-IPM_HCS-like"/>
</dbReference>
<keyword evidence="5" id="KW-0028">Amino-acid biosynthesis</keyword>
<evidence type="ECO:0000256" key="2">
    <source>
        <dbReference type="ARBA" id="ARBA00009396"/>
    </source>
</evidence>
<reference evidence="10 11" key="1">
    <citation type="submission" date="2019-02" db="EMBL/GenBank/DDBJ databases">
        <title>Draft genome sequences of novel Actinobacteria.</title>
        <authorList>
            <person name="Sahin N."/>
            <person name="Ay H."/>
            <person name="Saygin H."/>
        </authorList>
    </citation>
    <scope>NUCLEOTIDE SEQUENCE [LARGE SCALE GENOMIC DNA]</scope>
    <source>
        <strain evidence="10 11">JCM 30529</strain>
    </source>
</reference>
<keyword evidence="11" id="KW-1185">Reference proteome</keyword>
<evidence type="ECO:0000256" key="4">
    <source>
        <dbReference type="ARBA" id="ARBA00022430"/>
    </source>
</evidence>
<evidence type="ECO:0000256" key="5">
    <source>
        <dbReference type="ARBA" id="ARBA00022605"/>
    </source>
</evidence>
<comment type="pathway">
    <text evidence="1">Amino-acid biosynthesis; L-leucine biosynthesis; L-leucine from 3-methyl-2-oxobutanoate: step 1/4.</text>
</comment>
<protein>
    <recommendedName>
        <fullName evidence="3">2-isopropylmalate synthase</fullName>
        <ecNumber evidence="3">2.3.3.13</ecNumber>
    </recommendedName>
</protein>
<dbReference type="InterPro" id="IPR000891">
    <property type="entry name" value="PYR_CT"/>
</dbReference>
<feature type="non-terminal residue" evidence="10">
    <location>
        <position position="1"/>
    </location>
</feature>
<dbReference type="InterPro" id="IPR013785">
    <property type="entry name" value="Aldolase_TIM"/>
</dbReference>
<dbReference type="Gene3D" id="3.20.20.70">
    <property type="entry name" value="Aldolase class I"/>
    <property type="match status" value="1"/>
</dbReference>
<dbReference type="Pfam" id="PF00682">
    <property type="entry name" value="HMGL-like"/>
    <property type="match status" value="1"/>
</dbReference>
<dbReference type="EC" id="2.3.3.13" evidence="3"/>
<comment type="caution">
    <text evidence="10">The sequence shown here is derived from an EMBL/GenBank/DDBJ whole genome shotgun (WGS) entry which is preliminary data.</text>
</comment>
<dbReference type="SUPFAM" id="SSF51569">
    <property type="entry name" value="Aldolase"/>
    <property type="match status" value="1"/>
</dbReference>
<dbReference type="PANTHER" id="PTHR10277:SF9">
    <property type="entry name" value="2-ISOPROPYLMALATE SYNTHASE 1, CHLOROPLASTIC-RELATED"/>
    <property type="match status" value="1"/>
</dbReference>
<keyword evidence="6" id="KW-0808">Transferase</keyword>
<name>A0ABY2DCM4_9ACTN</name>
<proteinExistence type="inferred from homology"/>
<keyword evidence="10" id="KW-0670">Pyruvate</keyword>
<organism evidence="10 11">
    <name type="scientific">Micromonospora fluostatini</name>
    <dbReference type="NCBI Taxonomy" id="1629071"/>
    <lineage>
        <taxon>Bacteria</taxon>
        <taxon>Bacillati</taxon>
        <taxon>Actinomycetota</taxon>
        <taxon>Actinomycetes</taxon>
        <taxon>Micromonosporales</taxon>
        <taxon>Micromonosporaceae</taxon>
        <taxon>Micromonospora</taxon>
    </lineage>
</organism>